<keyword evidence="1" id="KW-0812">Transmembrane</keyword>
<feature type="transmembrane region" description="Helical" evidence="1">
    <location>
        <begin position="36"/>
        <end position="53"/>
    </location>
</feature>
<feature type="transmembrane region" description="Helical" evidence="1">
    <location>
        <begin position="59"/>
        <end position="82"/>
    </location>
</feature>
<evidence type="ECO:0000313" key="3">
    <source>
        <dbReference type="Proteomes" id="UP000304880"/>
    </source>
</evidence>
<dbReference type="Gene3D" id="1.10.3730.20">
    <property type="match status" value="1"/>
</dbReference>
<name>A0A5C4R177_9RHOB</name>
<keyword evidence="3" id="KW-1185">Reference proteome</keyword>
<evidence type="ECO:0000256" key="1">
    <source>
        <dbReference type="SAM" id="Phobius"/>
    </source>
</evidence>
<sequence>MTTTVILLMIVAATAAGDYLIKAASLNTQGIASAKFMAGAALYALPAIGWFSLMKNHTLATVGIIYSCSNILILFALGCFVFKEAISARELTGIGLAVAAILVLHKT</sequence>
<keyword evidence="1" id="KW-1133">Transmembrane helix</keyword>
<reference evidence="2 3" key="1">
    <citation type="submission" date="2019-06" db="EMBL/GenBank/DDBJ databases">
        <authorList>
            <person name="Li J."/>
        </authorList>
    </citation>
    <scope>NUCLEOTIDE SEQUENCE [LARGE SCALE GENOMIC DNA]</scope>
    <source>
        <strain evidence="2 3">CGMCC 1.8012</strain>
    </source>
</reference>
<proteinExistence type="predicted"/>
<dbReference type="RefSeq" id="WP_139599751.1">
    <property type="nucleotide sequence ID" value="NZ_VDDC01000065.1"/>
</dbReference>
<keyword evidence="1" id="KW-0472">Membrane</keyword>
<evidence type="ECO:0008006" key="4">
    <source>
        <dbReference type="Google" id="ProtNLM"/>
    </source>
</evidence>
<protein>
    <recommendedName>
        <fullName evidence="4">Transporter</fullName>
    </recommendedName>
</protein>
<accession>A0A5C4R177</accession>
<feature type="transmembrane region" description="Helical" evidence="1">
    <location>
        <begin position="6"/>
        <end position="24"/>
    </location>
</feature>
<dbReference type="SUPFAM" id="SSF103481">
    <property type="entry name" value="Multidrug resistance efflux transporter EmrE"/>
    <property type="match status" value="1"/>
</dbReference>
<dbReference type="InterPro" id="IPR037185">
    <property type="entry name" value="EmrE-like"/>
</dbReference>
<comment type="caution">
    <text evidence="2">The sequence shown here is derived from an EMBL/GenBank/DDBJ whole genome shotgun (WGS) entry which is preliminary data.</text>
</comment>
<dbReference type="EMBL" id="VDDC01000065">
    <property type="protein sequence ID" value="TNH37613.1"/>
    <property type="molecule type" value="Genomic_DNA"/>
</dbReference>
<organism evidence="2 3">
    <name type="scientific">Paracoccus haeundaensis</name>
    <dbReference type="NCBI Taxonomy" id="225362"/>
    <lineage>
        <taxon>Bacteria</taxon>
        <taxon>Pseudomonadati</taxon>
        <taxon>Pseudomonadota</taxon>
        <taxon>Alphaproteobacteria</taxon>
        <taxon>Rhodobacterales</taxon>
        <taxon>Paracoccaceae</taxon>
        <taxon>Paracoccus</taxon>
    </lineage>
</organism>
<gene>
    <name evidence="2" type="ORF">FHD67_19390</name>
</gene>
<dbReference type="AlphaFoldDB" id="A0A5C4R177"/>
<evidence type="ECO:0000313" key="2">
    <source>
        <dbReference type="EMBL" id="TNH37613.1"/>
    </source>
</evidence>
<dbReference type="Proteomes" id="UP000304880">
    <property type="component" value="Unassembled WGS sequence"/>
</dbReference>